<evidence type="ECO:0000256" key="1">
    <source>
        <dbReference type="ARBA" id="ARBA00010116"/>
    </source>
</evidence>
<feature type="transmembrane region" description="Helical" evidence="2">
    <location>
        <begin position="21"/>
        <end position="44"/>
    </location>
</feature>
<sequence>MKTIPIHLMRGRKAQTAVELLTVYGWVVLLILVVVIIMYSLGYLNLPNWLPPYCNITPTMSCRTYRFGYAPNGASMVLVYRIVNGLGYDILFPANSTTLEVENIGKIGKTQYNGTCYPIAYPIKAGTPLSCVIFIPDNDVIPDIGKNLDFRLTIRYRNCNAIPGYAKTGNCTGAPEYTVSGGIRTPMEPAVPTLYACGDGICDYVLGENPTNCCPDCPVSSLSLKAIPNPVDQYLITELVATTKYIDGSPAANATVIFDRVVGWNDSDYLEVENAAINSSTVNSTGEAGANYSSAITGDIVLNASSCGPNANTTLRITVWPAPPNGTIVFTYYPSEVVPAGGYYDVNVTVYNNTGDVVPNAAVYLRADGYSAVEPKFGITDASGVLRLNFSSNKTHVGRITARSVGIWNATNIDFGPAPGRIILFSDGNGELGSEGVFHIYGCLYDVENTPLNERYLTLTTDWGYFLSYKGNQKLPDLVPFNSSLPALLDRVENDAMSYEVFGYNGSANGGSHGMQRIADPIEFDAYAGKVFMSYMGSSSRKERDRAKFIADYVNLKYKTAIENGDRTVYIFYNLSYEPSCNIEWVNARTFYGNLTIYLNNTPPTGIIKTDPVVIGDPDVLLDIMLNNANKSIVISANGQLPAEIYDCEADGGNAKKFFQRGGVLAHTGNWIFGFPLYEQFPGDNQRHNNCISPQNQDGAEASNNIFGWYTSTGWVGTSRVNPAARNDTVIVETWSPNGCFDASSEHPLLFSDRLGYADITATLERTSFSNSTRVEFVRRNCSSTVENETCVQPHPLGEYCISGSIVPRCQVCDCDGTHLCDKTTGECVEKPGGILLYLRTFNGTGSTIPNDNYTRLQVIAQVLDQSMNPKEGYEVQWESNGVVIDRWDTCIPSVDKNKTSYGCGDHSAQPSPVDPRAVVYVKSNENWVGLANVTARVNMSGFIVENHTDIIVYEANKSIGNRRWRDVSPTLLPADNYTNATMCVAAYNLNDSALGNISLCFNTTLGTFNNGKNLYCTATDGLLHTDQYGEMCIQLKSDRFGQANVSALIENFTGGILINTTFWMYKNITFYQIPSSIEIKLDPQVSAPCEKANYPKCTSSIMKINATFRNSSGSPITPIPYVYFAIPKIGGDHPSSIMWWQHGLVDPWWWSSAWEKLIPSYVDYGDEPGGNCRSTLLTNNTCSATTDSTGTAHSNFTPTYPPGAYNLTVATYYRCDDEPYSPAVCELSVSNVTTMLDISPIQKRIIIDAPSQIKPDNRDKKTINATIYGRDNNPLEAVFYRAYVQPCDKTAGKCMMFKDMDNRRYWLTGQEGDIYSWYTNSSGRAALRDVTCNISGNYTLTFETYYYNSSISGAFPSQWVTVSNSTKLFCGPNVSTIIVNASPNAVYGDGVSFSNITVTVFDSNGDRMPNVSVTILWPTIGQLDCCRGTGCTSCTGKTDVSGVYKVSITSSSTGDSNVSAYVEYSDGTSWKKLQNSTNATFKPPPNKFIITANPGTIGSDGISMSRINVTLVYYNSTDGTDTPAPGLNVVCSTSEKTVFFPASGLITDINGKVYTNLSSIENPPPARISCYYLTWAYGQKNIDVSDVSQTGTYNISMSSNRTDAKFNNYILVSAIVKNKATGNPVADGTIVTFMTSYGGKFDDCGCNRTTAVTKNGNGNASVNVTAWGVGSIFVKANVSGDWGVIDPPLGYNATG</sequence>
<dbReference type="InterPro" id="IPR013783">
    <property type="entry name" value="Ig-like_fold"/>
</dbReference>
<dbReference type="InterPro" id="IPR008964">
    <property type="entry name" value="Invasin/intimin_cell_adhesion"/>
</dbReference>
<evidence type="ECO:0000259" key="3">
    <source>
        <dbReference type="PROSITE" id="PS51127"/>
    </source>
</evidence>
<name>A0A7D5XHL8_FERL1</name>
<dbReference type="Proteomes" id="UP000510821">
    <property type="component" value="Chromosome"/>
</dbReference>
<dbReference type="KEGG" id="flt:Sv326_0279"/>
<gene>
    <name evidence="4" type="ORF">Sv326_0279</name>
</gene>
<organism evidence="4 5">
    <name type="scientific">Fermentimicrarchaeum limneticum</name>
    <dbReference type="NCBI Taxonomy" id="2795018"/>
    <lineage>
        <taxon>Archaea</taxon>
        <taxon>Candidatus Micrarchaeota</taxon>
        <taxon>Candidatus Fermentimicrarchaeales</taxon>
        <taxon>Candidatus Fermentimicrarchaeaceae</taxon>
        <taxon>Candidatus Fermentimicrarchaeum</taxon>
    </lineage>
</organism>
<accession>A0A7D5XHL8</accession>
<keyword evidence="2" id="KW-0472">Membrane</keyword>
<feature type="domain" description="Big-1" evidence="3">
    <location>
        <begin position="1377"/>
        <end position="1483"/>
    </location>
</feature>
<keyword evidence="2" id="KW-1133">Transmembrane helix</keyword>
<dbReference type="PROSITE" id="PS51127">
    <property type="entry name" value="BIG1"/>
    <property type="match status" value="1"/>
</dbReference>
<dbReference type="SMART" id="SM00634">
    <property type="entry name" value="BID_1"/>
    <property type="match status" value="1"/>
</dbReference>
<dbReference type="Gene3D" id="2.60.40.10">
    <property type="entry name" value="Immunoglobulins"/>
    <property type="match status" value="3"/>
</dbReference>
<evidence type="ECO:0000313" key="4">
    <source>
        <dbReference type="EMBL" id="QLJ52454.1"/>
    </source>
</evidence>
<dbReference type="InterPro" id="IPR003344">
    <property type="entry name" value="Big_1_dom"/>
</dbReference>
<dbReference type="EMBL" id="CP058998">
    <property type="protein sequence ID" value="QLJ52454.1"/>
    <property type="molecule type" value="Genomic_DNA"/>
</dbReference>
<proteinExistence type="inferred from homology"/>
<dbReference type="SUPFAM" id="SSF49373">
    <property type="entry name" value="Invasin/intimin cell-adhesion fragments"/>
    <property type="match status" value="3"/>
</dbReference>
<evidence type="ECO:0000313" key="5">
    <source>
        <dbReference type="Proteomes" id="UP000510821"/>
    </source>
</evidence>
<evidence type="ECO:0000256" key="2">
    <source>
        <dbReference type="SAM" id="Phobius"/>
    </source>
</evidence>
<keyword evidence="2" id="KW-0812">Transmembrane</keyword>
<comment type="similarity">
    <text evidence="1">Belongs to the intimin/invasin family.</text>
</comment>
<protein>
    <recommendedName>
        <fullName evidence="3">Big-1 domain-containing protein</fullName>
    </recommendedName>
</protein>
<reference evidence="5" key="1">
    <citation type="submission" date="2020-07" db="EMBL/GenBank/DDBJ databases">
        <title>Metabolic diversity and evolutionary history of the archaeal phylum ###Micrarchaeota### uncovered from a freshwater lake metagenome.</title>
        <authorList>
            <person name="Kadnikov V.V."/>
            <person name="Savvichev A.S."/>
            <person name="Mardanov A.V."/>
            <person name="Beletsky A.V."/>
            <person name="Chupakov A.V."/>
            <person name="Kokryatskaya N.M."/>
            <person name="Pimenov N.V."/>
            <person name="Ravin N.V."/>
        </authorList>
    </citation>
    <scope>NUCLEOTIDE SEQUENCE [LARGE SCALE GENOMIC DNA]</scope>
</reference>